<feature type="domain" description="TMEM205-like" evidence="6">
    <location>
        <begin position="24"/>
        <end position="121"/>
    </location>
</feature>
<dbReference type="PANTHER" id="PTHR23241">
    <property type="entry name" value="LATE EMBRYOGENESIS ABUNDANT PLANTS LEA-RELATED"/>
    <property type="match status" value="1"/>
</dbReference>
<evidence type="ECO:0000313" key="7">
    <source>
        <dbReference type="EMBL" id="KAK4245444.1"/>
    </source>
</evidence>
<evidence type="ECO:0000256" key="1">
    <source>
        <dbReference type="ARBA" id="ARBA00004370"/>
    </source>
</evidence>
<dbReference type="AlphaFoldDB" id="A0AAN7CNP6"/>
<name>A0AAN7CNP6_9PEZI</name>
<keyword evidence="3 5" id="KW-1133">Transmembrane helix</keyword>
<evidence type="ECO:0000256" key="3">
    <source>
        <dbReference type="ARBA" id="ARBA00022989"/>
    </source>
</evidence>
<keyword evidence="4 5" id="KW-0472">Membrane</keyword>
<dbReference type="Proteomes" id="UP001303647">
    <property type="component" value="Unassembled WGS sequence"/>
</dbReference>
<evidence type="ECO:0000256" key="4">
    <source>
        <dbReference type="ARBA" id="ARBA00023136"/>
    </source>
</evidence>
<dbReference type="Pfam" id="PF13664">
    <property type="entry name" value="DUF4149"/>
    <property type="match status" value="1"/>
</dbReference>
<dbReference type="GO" id="GO:0016020">
    <property type="term" value="C:membrane"/>
    <property type="evidence" value="ECO:0007669"/>
    <property type="project" value="UniProtKB-SubCell"/>
</dbReference>
<gene>
    <name evidence="7" type="ORF">C7999DRAFT_43042</name>
</gene>
<dbReference type="InterPro" id="IPR025423">
    <property type="entry name" value="TMEM205-like"/>
</dbReference>
<comment type="subcellular location">
    <subcellularLocation>
        <location evidence="1">Membrane</location>
    </subcellularLocation>
</comment>
<accession>A0AAN7CNP6</accession>
<evidence type="ECO:0000256" key="5">
    <source>
        <dbReference type="SAM" id="Phobius"/>
    </source>
</evidence>
<comment type="caution">
    <text evidence="7">The sequence shown here is derived from an EMBL/GenBank/DDBJ whole genome shotgun (WGS) entry which is preliminary data.</text>
</comment>
<evidence type="ECO:0000313" key="8">
    <source>
        <dbReference type="Proteomes" id="UP001303647"/>
    </source>
</evidence>
<evidence type="ECO:0000256" key="2">
    <source>
        <dbReference type="ARBA" id="ARBA00022692"/>
    </source>
</evidence>
<dbReference type="EMBL" id="MU857701">
    <property type="protein sequence ID" value="KAK4245444.1"/>
    <property type="molecule type" value="Genomic_DNA"/>
</dbReference>
<feature type="transmembrane region" description="Helical" evidence="5">
    <location>
        <begin position="94"/>
        <end position="111"/>
    </location>
</feature>
<evidence type="ECO:0000259" key="6">
    <source>
        <dbReference type="Pfam" id="PF13664"/>
    </source>
</evidence>
<keyword evidence="8" id="KW-1185">Reference proteome</keyword>
<reference evidence="7" key="2">
    <citation type="submission" date="2023-05" db="EMBL/GenBank/DDBJ databases">
        <authorList>
            <consortium name="Lawrence Berkeley National Laboratory"/>
            <person name="Steindorff A."/>
            <person name="Hensen N."/>
            <person name="Bonometti L."/>
            <person name="Westerberg I."/>
            <person name="Brannstrom I.O."/>
            <person name="Guillou S."/>
            <person name="Cros-Aarteil S."/>
            <person name="Calhoun S."/>
            <person name="Haridas S."/>
            <person name="Kuo A."/>
            <person name="Mondo S."/>
            <person name="Pangilinan J."/>
            <person name="Riley R."/>
            <person name="Labutti K."/>
            <person name="Andreopoulos B."/>
            <person name="Lipzen A."/>
            <person name="Chen C."/>
            <person name="Yanf M."/>
            <person name="Daum C."/>
            <person name="Ng V."/>
            <person name="Clum A."/>
            <person name="Ohm R."/>
            <person name="Martin F."/>
            <person name="Silar P."/>
            <person name="Natvig D."/>
            <person name="Lalanne C."/>
            <person name="Gautier V."/>
            <person name="Ament-Velasquez S.L."/>
            <person name="Kruys A."/>
            <person name="Hutchinson M.I."/>
            <person name="Powell A.J."/>
            <person name="Barry K."/>
            <person name="Miller A.N."/>
            <person name="Grigoriev I.V."/>
            <person name="Debuchy R."/>
            <person name="Gladieux P."/>
            <person name="Thoren M.H."/>
            <person name="Johannesson H."/>
        </authorList>
    </citation>
    <scope>NUCLEOTIDE SEQUENCE</scope>
    <source>
        <strain evidence="7">CBS 359.72</strain>
    </source>
</reference>
<sequence>MAIQDTLNSLIWAVFSSLAPYHLLFYSTLLGTELFQSFVNTKVCFVALPRSAFTTLQKRIFPIYFWTQTTLVILSALTFPPDGIASLVVRKTDGILYAVALGAAMLNLMVYGSQTQRAMVDCVHQGTRDRLSVEERPVSNGLSPEMVRLRKVFSRAHAMTIHLNLVSIGAMLVYGWRLGSRLSVETQ</sequence>
<dbReference type="PANTHER" id="PTHR23241:SF102">
    <property type="entry name" value="LD23009P"/>
    <property type="match status" value="1"/>
</dbReference>
<feature type="transmembrane region" description="Helical" evidence="5">
    <location>
        <begin position="60"/>
        <end position="79"/>
    </location>
</feature>
<organism evidence="7 8">
    <name type="scientific">Corynascus novoguineensis</name>
    <dbReference type="NCBI Taxonomy" id="1126955"/>
    <lineage>
        <taxon>Eukaryota</taxon>
        <taxon>Fungi</taxon>
        <taxon>Dikarya</taxon>
        <taxon>Ascomycota</taxon>
        <taxon>Pezizomycotina</taxon>
        <taxon>Sordariomycetes</taxon>
        <taxon>Sordariomycetidae</taxon>
        <taxon>Sordariales</taxon>
        <taxon>Chaetomiaceae</taxon>
        <taxon>Corynascus</taxon>
    </lineage>
</organism>
<protein>
    <recommendedName>
        <fullName evidence="6">TMEM205-like domain-containing protein</fullName>
    </recommendedName>
</protein>
<dbReference type="InterPro" id="IPR053009">
    <property type="entry name" value="Xanthocillin_Biosynth-Assoc"/>
</dbReference>
<feature type="transmembrane region" description="Helical" evidence="5">
    <location>
        <begin position="156"/>
        <end position="176"/>
    </location>
</feature>
<reference evidence="7" key="1">
    <citation type="journal article" date="2023" name="Mol. Phylogenet. Evol.">
        <title>Genome-scale phylogeny and comparative genomics of the fungal order Sordariales.</title>
        <authorList>
            <person name="Hensen N."/>
            <person name="Bonometti L."/>
            <person name="Westerberg I."/>
            <person name="Brannstrom I.O."/>
            <person name="Guillou S."/>
            <person name="Cros-Aarteil S."/>
            <person name="Calhoun S."/>
            <person name="Haridas S."/>
            <person name="Kuo A."/>
            <person name="Mondo S."/>
            <person name="Pangilinan J."/>
            <person name="Riley R."/>
            <person name="LaButti K."/>
            <person name="Andreopoulos B."/>
            <person name="Lipzen A."/>
            <person name="Chen C."/>
            <person name="Yan M."/>
            <person name="Daum C."/>
            <person name="Ng V."/>
            <person name="Clum A."/>
            <person name="Steindorff A."/>
            <person name="Ohm R.A."/>
            <person name="Martin F."/>
            <person name="Silar P."/>
            <person name="Natvig D.O."/>
            <person name="Lalanne C."/>
            <person name="Gautier V."/>
            <person name="Ament-Velasquez S.L."/>
            <person name="Kruys A."/>
            <person name="Hutchinson M.I."/>
            <person name="Powell A.J."/>
            <person name="Barry K."/>
            <person name="Miller A.N."/>
            <person name="Grigoriev I.V."/>
            <person name="Debuchy R."/>
            <person name="Gladieux P."/>
            <person name="Hiltunen Thoren M."/>
            <person name="Johannesson H."/>
        </authorList>
    </citation>
    <scope>NUCLEOTIDE SEQUENCE</scope>
    <source>
        <strain evidence="7">CBS 359.72</strain>
    </source>
</reference>
<proteinExistence type="predicted"/>
<keyword evidence="2 5" id="KW-0812">Transmembrane</keyword>